<comment type="caution">
    <text evidence="1">The sequence shown here is derived from an EMBL/GenBank/DDBJ whole genome shotgun (WGS) entry which is preliminary data.</text>
</comment>
<keyword evidence="2" id="KW-1185">Reference proteome</keyword>
<proteinExistence type="predicted"/>
<dbReference type="Proteomes" id="UP001374599">
    <property type="component" value="Unassembled WGS sequence"/>
</dbReference>
<sequence>MKHRLSKTFNEIFYTDLERPFHKARNTFDKIMQLNDELLRGEKNQNLHKCIREINDLIERCNFYPSKKSDDLINELYGIVTSASFYEDYVVDTKIVRKAHYLTLIYFKRVKELIIGHKNLSNKIDLFMKTLIVYVKLNIILQMSRISKSSHIKYYDFVFEHKPFELSVGIIEQIHIMYVYYEYLTKMNVYVTHSFENEINKCFEDIKAIVVKNNVPIDFEKYKIIKNRYEYVFDEGNPSNGIIDDYINVLLYDERARKRYIINQNFNFDGTSEERKTHFRQIFKKAEKMCLDFTPGKSDGLFGPVLDANISYDKDKSEFHFVFRININSNAFGQMYYINNLSSITIHYKYTKVNKETANKLLKKLKSDSEHLVEKGQKKWELFWFYTWFPFYTMNTISKDIDHSIGYEDREISDYYYVDDYYVEKVCHVFDMCEDVLYYKKSFCYNILLEVNNTVIKPQEKGSYYDEDYDGIWGENHCNWLEVVDTNYIWNYNE</sequence>
<dbReference type="EMBL" id="BTPU01000053">
    <property type="protein sequence ID" value="GMQ63838.1"/>
    <property type="molecule type" value="Genomic_DNA"/>
</dbReference>
<reference evidence="1" key="1">
    <citation type="submission" date="2023-09" db="EMBL/GenBank/DDBJ databases">
        <title>Vallitalea sediminicola and Vallitalea maricola sp. nov., anaerobic bacteria isolated from marine sediment.</title>
        <authorList>
            <person name="Hirano S."/>
            <person name="Maeda A."/>
            <person name="Terahara T."/>
            <person name="Mori K."/>
            <person name="Hamada M."/>
            <person name="Matsumoto R."/>
            <person name="Kobayashi T."/>
        </authorList>
    </citation>
    <scope>NUCLEOTIDE SEQUENCE</scope>
    <source>
        <strain evidence="1">AN17-2</strain>
    </source>
</reference>
<evidence type="ECO:0000313" key="2">
    <source>
        <dbReference type="Proteomes" id="UP001374599"/>
    </source>
</evidence>
<gene>
    <name evidence="1" type="ORF">AN2V17_30740</name>
</gene>
<name>A0ACB5UPM6_9FIRM</name>
<evidence type="ECO:0000313" key="1">
    <source>
        <dbReference type="EMBL" id="GMQ63838.1"/>
    </source>
</evidence>
<organism evidence="1 2">
    <name type="scientific">Vallitalea maricola</name>
    <dbReference type="NCBI Taxonomy" id="3074433"/>
    <lineage>
        <taxon>Bacteria</taxon>
        <taxon>Bacillati</taxon>
        <taxon>Bacillota</taxon>
        <taxon>Clostridia</taxon>
        <taxon>Lachnospirales</taxon>
        <taxon>Vallitaleaceae</taxon>
        <taxon>Vallitalea</taxon>
    </lineage>
</organism>
<accession>A0ACB5UPM6</accession>
<protein>
    <submittedName>
        <fullName evidence="1">Uncharacterized protein</fullName>
    </submittedName>
</protein>